<dbReference type="InterPro" id="IPR027417">
    <property type="entry name" value="P-loop_NTPase"/>
</dbReference>
<name>A0A843TYP3_COLES</name>
<proteinExistence type="predicted"/>
<dbReference type="Gene3D" id="3.40.50.300">
    <property type="entry name" value="P-loop containing nucleotide triphosphate hydrolases"/>
    <property type="match status" value="1"/>
</dbReference>
<keyword evidence="4" id="KW-0067">ATP-binding</keyword>
<gene>
    <name evidence="5" type="ORF">Taro_006780</name>
</gene>
<keyword evidence="2" id="KW-0378">Hydrolase</keyword>
<organism evidence="5 6">
    <name type="scientific">Colocasia esculenta</name>
    <name type="common">Wild taro</name>
    <name type="synonym">Arum esculentum</name>
    <dbReference type="NCBI Taxonomy" id="4460"/>
    <lineage>
        <taxon>Eukaryota</taxon>
        <taxon>Viridiplantae</taxon>
        <taxon>Streptophyta</taxon>
        <taxon>Embryophyta</taxon>
        <taxon>Tracheophyta</taxon>
        <taxon>Spermatophyta</taxon>
        <taxon>Magnoliopsida</taxon>
        <taxon>Liliopsida</taxon>
        <taxon>Araceae</taxon>
        <taxon>Aroideae</taxon>
        <taxon>Colocasieae</taxon>
        <taxon>Colocasia</taxon>
    </lineage>
</organism>
<evidence type="ECO:0000256" key="2">
    <source>
        <dbReference type="ARBA" id="ARBA00022801"/>
    </source>
</evidence>
<dbReference type="EMBL" id="NMUH01000207">
    <property type="protein sequence ID" value="MQL74444.1"/>
    <property type="molecule type" value="Genomic_DNA"/>
</dbReference>
<dbReference type="InterPro" id="IPR037235">
    <property type="entry name" value="TRCF-like_C_D7"/>
</dbReference>
<keyword evidence="1" id="KW-0547">Nucleotide-binding</keyword>
<dbReference type="OrthoDB" id="416741at2759"/>
<evidence type="ECO:0000256" key="1">
    <source>
        <dbReference type="ARBA" id="ARBA00022741"/>
    </source>
</evidence>
<dbReference type="GO" id="GO:0005524">
    <property type="term" value="F:ATP binding"/>
    <property type="evidence" value="ECO:0007669"/>
    <property type="project" value="UniProtKB-KW"/>
</dbReference>
<keyword evidence="6" id="KW-1185">Reference proteome</keyword>
<dbReference type="Gene3D" id="3.90.1150.50">
    <property type="entry name" value="Transcription-repair-coupling factor, D7 domain"/>
    <property type="match status" value="1"/>
</dbReference>
<dbReference type="AlphaFoldDB" id="A0A843TYP3"/>
<dbReference type="GO" id="GO:0004386">
    <property type="term" value="F:helicase activity"/>
    <property type="evidence" value="ECO:0007669"/>
    <property type="project" value="UniProtKB-KW"/>
</dbReference>
<evidence type="ECO:0000256" key="3">
    <source>
        <dbReference type="ARBA" id="ARBA00022806"/>
    </source>
</evidence>
<dbReference type="PANTHER" id="PTHR14025">
    <property type="entry name" value="FANCONI ANEMIA GROUP M FANCM FAMILY MEMBER"/>
    <property type="match status" value="1"/>
</dbReference>
<comment type="caution">
    <text evidence="5">The sequence shown here is derived from an EMBL/GenBank/DDBJ whole genome shotgun (WGS) entry which is preliminary data.</text>
</comment>
<evidence type="ECO:0000313" key="5">
    <source>
        <dbReference type="EMBL" id="MQL74444.1"/>
    </source>
</evidence>
<sequence>MVFALLAGHFHPRRNEIGSPVCPLPLLPARVLRFRRLDHRVILLFLSLGIFLCPDLLDSSGLLFAVGGRNSGDDIAFRQNGLAPIEPDSEISDKNSLAGLGSNGPKLSAFAGQVPLPFHGYDAGGNSIYREDSAFTSGHAAPSRSQLHFLCRRLLNRGDNPEEVWGADYRREVAKAYRCSKVAVASVVRHHERSIWPDAVCACARSPRARGTRSLRMRAARGLHAQPGPVVYTTGLAVERLAALEECRDLGQGFQLAERDMGIRGFGNIFGEQQTGDIGNVGIDLFFEMLFESLSKVEEHRLQSVPYRNVQLDINITAHHSSEYINYLENPLELINEAEKAAEKGIWQLMQFTEDFRRQYGKEPESMEILLKKLYVRRMAADLGIGKIYALGKIVCMRTDISKKVFRIMTESMASDIHRNCLLFEENEIKAELLLELPTEQLLNWIFQCLGELYASLPALVKY</sequence>
<accession>A0A843TYP3</accession>
<evidence type="ECO:0000256" key="4">
    <source>
        <dbReference type="ARBA" id="ARBA00022840"/>
    </source>
</evidence>
<keyword evidence="3" id="KW-0347">Helicase</keyword>
<reference evidence="5" key="1">
    <citation type="submission" date="2017-07" db="EMBL/GenBank/DDBJ databases">
        <title>Taro Niue Genome Assembly and Annotation.</title>
        <authorList>
            <person name="Atibalentja N."/>
            <person name="Keating K."/>
            <person name="Fields C.J."/>
        </authorList>
    </citation>
    <scope>NUCLEOTIDE SEQUENCE</scope>
    <source>
        <strain evidence="5">Niue_2</strain>
        <tissue evidence="5">Leaf</tissue>
    </source>
</reference>
<dbReference type="GO" id="GO:0016787">
    <property type="term" value="F:hydrolase activity"/>
    <property type="evidence" value="ECO:0007669"/>
    <property type="project" value="UniProtKB-KW"/>
</dbReference>
<dbReference type="SUPFAM" id="SSF143517">
    <property type="entry name" value="TRCF domain-like"/>
    <property type="match status" value="1"/>
</dbReference>
<protein>
    <submittedName>
        <fullName evidence="5">Uncharacterized protein</fullName>
    </submittedName>
</protein>
<evidence type="ECO:0000313" key="6">
    <source>
        <dbReference type="Proteomes" id="UP000652761"/>
    </source>
</evidence>
<dbReference type="PANTHER" id="PTHR14025:SF29">
    <property type="entry name" value="TRANSCRIPTION-REPAIR-COUPLING FACTOR"/>
    <property type="match status" value="1"/>
</dbReference>
<dbReference type="Proteomes" id="UP000652761">
    <property type="component" value="Unassembled WGS sequence"/>
</dbReference>